<dbReference type="Proteomes" id="UP000692954">
    <property type="component" value="Unassembled WGS sequence"/>
</dbReference>
<proteinExistence type="predicted"/>
<gene>
    <name evidence="1" type="ORF">PSON_ATCC_30995.1.T5140001</name>
</gene>
<evidence type="ECO:0000313" key="2">
    <source>
        <dbReference type="Proteomes" id="UP000692954"/>
    </source>
</evidence>
<sequence>MCFLVIRKYQRTAFLYFNQMKMRIEKHLGYKISKMNSVSELINQCQNIPQEIKVGAQQIKNAKEYFGIINLTAKVGRQLACQIAIVIAVDGQLETYYTKITSEGMKQLAIIQGEIRNEMRFTRP</sequence>
<dbReference type="EMBL" id="CAJJDN010000514">
    <property type="protein sequence ID" value="CAD8131364.1"/>
    <property type="molecule type" value="Genomic_DNA"/>
</dbReference>
<organism evidence="1 2">
    <name type="scientific">Paramecium sonneborni</name>
    <dbReference type="NCBI Taxonomy" id="65129"/>
    <lineage>
        <taxon>Eukaryota</taxon>
        <taxon>Sar</taxon>
        <taxon>Alveolata</taxon>
        <taxon>Ciliophora</taxon>
        <taxon>Intramacronucleata</taxon>
        <taxon>Oligohymenophorea</taxon>
        <taxon>Peniculida</taxon>
        <taxon>Parameciidae</taxon>
        <taxon>Paramecium</taxon>
    </lineage>
</organism>
<evidence type="ECO:0000313" key="1">
    <source>
        <dbReference type="EMBL" id="CAD8131364.1"/>
    </source>
</evidence>
<protein>
    <submittedName>
        <fullName evidence="1">Uncharacterized protein</fullName>
    </submittedName>
</protein>
<name>A0A8S1RY78_9CILI</name>
<comment type="caution">
    <text evidence="1">The sequence shown here is derived from an EMBL/GenBank/DDBJ whole genome shotgun (WGS) entry which is preliminary data.</text>
</comment>
<dbReference type="AlphaFoldDB" id="A0A8S1RY78"/>
<accession>A0A8S1RY78</accession>
<reference evidence="1" key="1">
    <citation type="submission" date="2021-01" db="EMBL/GenBank/DDBJ databases">
        <authorList>
            <consortium name="Genoscope - CEA"/>
            <person name="William W."/>
        </authorList>
    </citation>
    <scope>NUCLEOTIDE SEQUENCE</scope>
</reference>
<keyword evidence="2" id="KW-1185">Reference proteome</keyword>